<organism evidence="1 2">
    <name type="scientific">Fasciolopsis buskii</name>
    <dbReference type="NCBI Taxonomy" id="27845"/>
    <lineage>
        <taxon>Eukaryota</taxon>
        <taxon>Metazoa</taxon>
        <taxon>Spiralia</taxon>
        <taxon>Lophotrochozoa</taxon>
        <taxon>Platyhelminthes</taxon>
        <taxon>Trematoda</taxon>
        <taxon>Digenea</taxon>
        <taxon>Plagiorchiida</taxon>
        <taxon>Echinostomata</taxon>
        <taxon>Echinostomatoidea</taxon>
        <taxon>Fasciolidae</taxon>
        <taxon>Fasciolopsis</taxon>
    </lineage>
</organism>
<dbReference type="Proteomes" id="UP000728185">
    <property type="component" value="Unassembled WGS sequence"/>
</dbReference>
<gene>
    <name evidence="1" type="ORF">FBUS_10564</name>
</gene>
<accession>A0A8E0VFA1</accession>
<evidence type="ECO:0000313" key="2">
    <source>
        <dbReference type="Proteomes" id="UP000728185"/>
    </source>
</evidence>
<sequence length="48" mass="5503">MHCRWMALLTRLRYVVQNAARVARSTGNTEKKRAQPSVILPVNITFGF</sequence>
<evidence type="ECO:0000313" key="1">
    <source>
        <dbReference type="EMBL" id="KAA0190387.1"/>
    </source>
</evidence>
<dbReference type="AlphaFoldDB" id="A0A8E0VFA1"/>
<proteinExistence type="predicted"/>
<reference evidence="1" key="1">
    <citation type="submission" date="2019-05" db="EMBL/GenBank/DDBJ databases">
        <title>Annotation for the trematode Fasciolopsis buski.</title>
        <authorList>
            <person name="Choi Y.-J."/>
        </authorList>
    </citation>
    <scope>NUCLEOTIDE SEQUENCE</scope>
    <source>
        <strain evidence="1">HT</strain>
        <tissue evidence="1">Whole worm</tissue>
    </source>
</reference>
<dbReference type="EMBL" id="LUCM01007131">
    <property type="protein sequence ID" value="KAA0190387.1"/>
    <property type="molecule type" value="Genomic_DNA"/>
</dbReference>
<name>A0A8E0VFA1_9TREM</name>
<protein>
    <submittedName>
        <fullName evidence="1">Uncharacterized protein</fullName>
    </submittedName>
</protein>
<comment type="caution">
    <text evidence="1">The sequence shown here is derived from an EMBL/GenBank/DDBJ whole genome shotgun (WGS) entry which is preliminary data.</text>
</comment>
<keyword evidence="2" id="KW-1185">Reference proteome</keyword>